<keyword evidence="2" id="KW-1185">Reference proteome</keyword>
<dbReference type="EMBL" id="CAJVQB010019258">
    <property type="protein sequence ID" value="CAG8790536.1"/>
    <property type="molecule type" value="Genomic_DNA"/>
</dbReference>
<name>A0ABN7VPK4_GIGMA</name>
<sequence>MLNDIQINTAKSKLLVINSPSKLEDRAVHFMHQKVQAGKRCTLFRFLGVWLSEKAQDMLTKNRAKGAELLTNQVTALQIRINMRNTEGLLTKARFKQGLSLAGFTANLWQEELQPFDLKIWQNNLNCQIIYKAKELNLTIRHEPDFWKIHGTGPRFREVLEPKLFIKAHRSLQSLGLFFLNQVISEEGTKLMTWKQIKFIRGKSCKGKAATWFSSIEKKYLTNLSNREISEGLSMHNPNDMSIMPNKVDIKEDNRIKDWVLVEEKENSMIIRRVVKKRKREVLVEHWQDKNVILKRGKLEQVLKKCSGYELNSNKGKEVCLSWIWKEDIQGVYSKIQNVANQKVLPVPKEVIAKKKTRNVEAVAPNFLDPQLTVEASLARHLVTSQVSNKALSLDLLEALEQNTLNREDVYKFYTDGSLSSQGFMGASWVQISLEHNIVVAKGNIRLSLWPSSTKPETIAI</sequence>
<reference evidence="1 2" key="1">
    <citation type="submission" date="2021-06" db="EMBL/GenBank/DDBJ databases">
        <authorList>
            <person name="Kallberg Y."/>
            <person name="Tangrot J."/>
            <person name="Rosling A."/>
        </authorList>
    </citation>
    <scope>NUCLEOTIDE SEQUENCE [LARGE SCALE GENOMIC DNA]</scope>
    <source>
        <strain evidence="1 2">120-4 pot B 10/14</strain>
    </source>
</reference>
<proteinExistence type="predicted"/>
<feature type="non-terminal residue" evidence="1">
    <location>
        <position position="461"/>
    </location>
</feature>
<protein>
    <submittedName>
        <fullName evidence="1">36776_t:CDS:1</fullName>
    </submittedName>
</protein>
<comment type="caution">
    <text evidence="1">The sequence shown here is derived from an EMBL/GenBank/DDBJ whole genome shotgun (WGS) entry which is preliminary data.</text>
</comment>
<organism evidence="1 2">
    <name type="scientific">Gigaspora margarita</name>
    <dbReference type="NCBI Taxonomy" id="4874"/>
    <lineage>
        <taxon>Eukaryota</taxon>
        <taxon>Fungi</taxon>
        <taxon>Fungi incertae sedis</taxon>
        <taxon>Mucoromycota</taxon>
        <taxon>Glomeromycotina</taxon>
        <taxon>Glomeromycetes</taxon>
        <taxon>Diversisporales</taxon>
        <taxon>Gigasporaceae</taxon>
        <taxon>Gigaspora</taxon>
    </lineage>
</organism>
<dbReference type="Proteomes" id="UP000789901">
    <property type="component" value="Unassembled WGS sequence"/>
</dbReference>
<evidence type="ECO:0000313" key="1">
    <source>
        <dbReference type="EMBL" id="CAG8790536.1"/>
    </source>
</evidence>
<accession>A0ABN7VPK4</accession>
<evidence type="ECO:0000313" key="2">
    <source>
        <dbReference type="Proteomes" id="UP000789901"/>
    </source>
</evidence>
<gene>
    <name evidence="1" type="ORF">GMARGA_LOCUS21156</name>
</gene>